<keyword evidence="3" id="KW-0813">Transport</keyword>
<feature type="transmembrane region" description="Helical" evidence="8">
    <location>
        <begin position="334"/>
        <end position="353"/>
    </location>
</feature>
<dbReference type="Gene3D" id="3.30.2090.10">
    <property type="entry name" value="Multidrug efflux transporter AcrB TolC docking domain, DN and DC subdomains"/>
    <property type="match status" value="2"/>
</dbReference>
<keyword evidence="5 8" id="KW-0812">Transmembrane</keyword>
<dbReference type="GO" id="GO:0008324">
    <property type="term" value="F:monoatomic cation transmembrane transporter activity"/>
    <property type="evidence" value="ECO:0007669"/>
    <property type="project" value="InterPro"/>
</dbReference>
<dbReference type="SUPFAM" id="SSF82693">
    <property type="entry name" value="Multidrug efflux transporter AcrB pore domain, PN1, PN2, PC1 and PC2 subdomains"/>
    <property type="match status" value="2"/>
</dbReference>
<proteinExistence type="inferred from homology"/>
<gene>
    <name evidence="9" type="ORF">B1R32_1243</name>
</gene>
<keyword evidence="4" id="KW-1003">Cell membrane</keyword>
<comment type="subcellular location">
    <subcellularLocation>
        <location evidence="1">Cell membrane</location>
        <topology evidence="1">Multi-pass membrane protein</topology>
    </subcellularLocation>
</comment>
<dbReference type="Gene3D" id="3.30.70.1430">
    <property type="entry name" value="Multidrug efflux transporter AcrB pore domain"/>
    <property type="match status" value="2"/>
</dbReference>
<dbReference type="Pfam" id="PF00873">
    <property type="entry name" value="ACR_tran"/>
    <property type="match status" value="1"/>
</dbReference>
<evidence type="ECO:0000256" key="4">
    <source>
        <dbReference type="ARBA" id="ARBA00022475"/>
    </source>
</evidence>
<dbReference type="PANTHER" id="PTHR32063:SF24">
    <property type="entry name" value="CATION EFFLUX SYSTEM (ACRB_ACRD_ACRF FAMILY)"/>
    <property type="match status" value="1"/>
</dbReference>
<evidence type="ECO:0000256" key="7">
    <source>
        <dbReference type="ARBA" id="ARBA00023136"/>
    </source>
</evidence>
<feature type="transmembrane region" description="Helical" evidence="8">
    <location>
        <begin position="475"/>
        <end position="498"/>
    </location>
</feature>
<dbReference type="Proteomes" id="UP000237684">
    <property type="component" value="Unassembled WGS sequence"/>
</dbReference>
<feature type="transmembrane region" description="Helical" evidence="8">
    <location>
        <begin position="868"/>
        <end position="887"/>
    </location>
</feature>
<sequence>MLNQLIRFSIQQRFFVMIFAILLLGVGIYNATLLPIDAVPDVTNKQVQINTLLPGLAPPEMEQQVTFPLEVALAGMPRLKETRSISQFGLSQITVIFEDNVDIYFARSLVFERLQNAQSELPEGAKPEMGPVSTGLGEIYYLFLQGPGTLEDRRTMMDFVVKPQLRTVQGLSEVNTWGGQAKQYQVVVDPQKLAARGLHVRDVSSALQNNNRNAGGGYLNRGDEQQLVRGVGQIQTMRDIETIVLKAENGIPILVRDVAKVQTGGMPRQGAVTLDGKGEAVAAITMLLLGENGRVVVDRVKDKVVAIQKTLPEGTQLVGFLDRGDLIRRTLATAIQNLVEGGVLVVVVLFLFLLQVRAGLIVSATIPLAMLIAIIGMRYFGVSANLMSLGAIDFGLIVDGAVIIVENCIRRLVERREHLARDLTEPERLETIYESTQEMVKPSIFGIGIIIAAYLPILTLQGIEGKMFRPMGMTVIMALLGAMLLSITLTPALCAFFLKIRREKHNIVLDRVSRGYEPALRWTLKHRGATALGALLFFGFCASLFGRLGSEFIPQLDEGSSAIQVFYPTSMSIEKAVERAGVFEQVLMKNFPDEIDQVFTRIGRPEVATDPMFPSQHDAIVTFKPRDGWKKADSNEELVEKITEVAAEMPGLGTSFTQPVRMRMNELVEGVGIRSELGIKLYGDDLQVLSDKANEIARVVRTVPGNADVGVEATEGLPMLNIDIRREAIARHGINVSDVQEVIEAAIGGSNTGTIVRGNAKFALVVRLEERFRRDPEAIGRITVPDSGGSPVPLAQLASIQSVEGPIQISRENGSRRVVIQSNVKGRDLGGFVEQVKREVAAQVKLPVGYRVEYGGTYEHLSSGRARLMIVVPLTFALIFLLLFTTFGSLKQAALVFTGIPFAITGGILALLFRGLPFSISAGIGFIALFGVAVLNGVVLVSFINELRASGKTVFDATLQGSMTRLRPVLMTATVAGIGFIPMALGHGAGAEVQKPLASVVIGGLITSTLLTLFVLPTLYNWFERDAPTGNNRAEVEV</sequence>
<keyword evidence="7 8" id="KW-0472">Membrane</keyword>
<evidence type="ECO:0000256" key="2">
    <source>
        <dbReference type="ARBA" id="ARBA00010942"/>
    </source>
</evidence>
<dbReference type="Gene3D" id="1.20.1640.10">
    <property type="entry name" value="Multidrug efflux transporter AcrB transmembrane domain"/>
    <property type="match status" value="2"/>
</dbReference>
<dbReference type="Gene3D" id="3.30.70.1440">
    <property type="entry name" value="Multidrug efflux transporter AcrB pore domain"/>
    <property type="match status" value="1"/>
</dbReference>
<evidence type="ECO:0000313" key="10">
    <source>
        <dbReference type="Proteomes" id="UP000237684"/>
    </source>
</evidence>
<dbReference type="GO" id="GO:0005886">
    <property type="term" value="C:plasma membrane"/>
    <property type="evidence" value="ECO:0007669"/>
    <property type="project" value="UniProtKB-SubCell"/>
</dbReference>
<feature type="transmembrane region" description="Helical" evidence="8">
    <location>
        <begin position="386"/>
        <end position="409"/>
    </location>
</feature>
<evidence type="ECO:0000256" key="8">
    <source>
        <dbReference type="SAM" id="Phobius"/>
    </source>
</evidence>
<reference evidence="9 10" key="1">
    <citation type="journal article" date="2018" name="Syst. Appl. Microbiol.">
        <title>Abditibacterium utsteinense sp. nov., the first cultivated member of candidate phylum FBP, isolated from ice-free Antarctic soil samples.</title>
        <authorList>
            <person name="Tahon G."/>
            <person name="Tytgat B."/>
            <person name="Lebbe L."/>
            <person name="Carlier A."/>
            <person name="Willems A."/>
        </authorList>
    </citation>
    <scope>NUCLEOTIDE SEQUENCE [LARGE SCALE GENOMIC DNA]</scope>
    <source>
        <strain evidence="9 10">LMG 29911</strain>
    </source>
</reference>
<evidence type="ECO:0000256" key="1">
    <source>
        <dbReference type="ARBA" id="ARBA00004651"/>
    </source>
</evidence>
<feature type="transmembrane region" description="Helical" evidence="8">
    <location>
        <begin position="360"/>
        <end position="380"/>
    </location>
</feature>
<dbReference type="OrthoDB" id="9760604at2"/>
<dbReference type="NCBIfam" id="TIGR00914">
    <property type="entry name" value="2A0601"/>
    <property type="match status" value="1"/>
</dbReference>
<dbReference type="RefSeq" id="WP_106381143.1">
    <property type="nucleotide sequence ID" value="NZ_NIGF01000024.1"/>
</dbReference>
<feature type="transmembrane region" description="Helical" evidence="8">
    <location>
        <begin position="14"/>
        <end position="36"/>
    </location>
</feature>
<dbReference type="InterPro" id="IPR004763">
    <property type="entry name" value="CusA-like"/>
</dbReference>
<dbReference type="InterPro" id="IPR001036">
    <property type="entry name" value="Acrflvin-R"/>
</dbReference>
<feature type="transmembrane region" description="Helical" evidence="8">
    <location>
        <begin position="997"/>
        <end position="1023"/>
    </location>
</feature>
<dbReference type="EMBL" id="NIGF01000024">
    <property type="protein sequence ID" value="PQV62687.1"/>
    <property type="molecule type" value="Genomic_DNA"/>
</dbReference>
<accession>A0A2S8SPG3</accession>
<dbReference type="InParanoid" id="A0A2S8SPG3"/>
<dbReference type="GO" id="GO:0042910">
    <property type="term" value="F:xenobiotic transmembrane transporter activity"/>
    <property type="evidence" value="ECO:0007669"/>
    <property type="project" value="TreeGrafter"/>
</dbReference>
<dbReference type="Gene3D" id="3.30.70.1320">
    <property type="entry name" value="Multidrug efflux transporter AcrB pore domain like"/>
    <property type="match status" value="1"/>
</dbReference>
<feature type="transmembrane region" description="Helical" evidence="8">
    <location>
        <begin position="966"/>
        <end position="985"/>
    </location>
</feature>
<feature type="transmembrane region" description="Helical" evidence="8">
    <location>
        <begin position="894"/>
        <end position="913"/>
    </location>
</feature>
<dbReference type="SUPFAM" id="SSF82714">
    <property type="entry name" value="Multidrug efflux transporter AcrB TolC docking domain, DN and DC subdomains"/>
    <property type="match status" value="2"/>
</dbReference>
<protein>
    <submittedName>
        <fullName evidence="9">Cobalt-zinc-cadmium resistance protein CzcA</fullName>
    </submittedName>
</protein>
<name>A0A2S8SPG3_9BACT</name>
<keyword evidence="6 8" id="KW-1133">Transmembrane helix</keyword>
<organism evidence="9 10">
    <name type="scientific">Abditibacterium utsteinense</name>
    <dbReference type="NCBI Taxonomy" id="1960156"/>
    <lineage>
        <taxon>Bacteria</taxon>
        <taxon>Pseudomonadati</taxon>
        <taxon>Abditibacteriota</taxon>
        <taxon>Abditibacteriia</taxon>
        <taxon>Abditibacteriales</taxon>
        <taxon>Abditibacteriaceae</taxon>
        <taxon>Abditibacterium</taxon>
    </lineage>
</organism>
<keyword evidence="10" id="KW-1185">Reference proteome</keyword>
<dbReference type="InterPro" id="IPR027463">
    <property type="entry name" value="AcrB_DN_DC_subdom"/>
</dbReference>
<evidence type="ECO:0000256" key="6">
    <source>
        <dbReference type="ARBA" id="ARBA00022989"/>
    </source>
</evidence>
<dbReference type="PANTHER" id="PTHR32063">
    <property type="match status" value="1"/>
</dbReference>
<feature type="transmembrane region" description="Helical" evidence="8">
    <location>
        <begin position="529"/>
        <end position="548"/>
    </location>
</feature>
<feature type="transmembrane region" description="Helical" evidence="8">
    <location>
        <begin position="444"/>
        <end position="463"/>
    </location>
</feature>
<dbReference type="SUPFAM" id="SSF82866">
    <property type="entry name" value="Multidrug efflux transporter AcrB transmembrane domain"/>
    <property type="match status" value="2"/>
</dbReference>
<evidence type="ECO:0000256" key="3">
    <source>
        <dbReference type="ARBA" id="ARBA00022448"/>
    </source>
</evidence>
<comment type="similarity">
    <text evidence="2">Belongs to the resistance-nodulation-cell division (RND) (TC 2.A.6) family.</text>
</comment>
<feature type="transmembrane region" description="Helical" evidence="8">
    <location>
        <begin position="919"/>
        <end position="945"/>
    </location>
</feature>
<evidence type="ECO:0000256" key="5">
    <source>
        <dbReference type="ARBA" id="ARBA00022692"/>
    </source>
</evidence>
<comment type="caution">
    <text evidence="9">The sequence shown here is derived from an EMBL/GenBank/DDBJ whole genome shotgun (WGS) entry which is preliminary data.</text>
</comment>
<dbReference type="PRINTS" id="PR00702">
    <property type="entry name" value="ACRIFLAVINRP"/>
</dbReference>
<evidence type="ECO:0000313" key="9">
    <source>
        <dbReference type="EMBL" id="PQV62687.1"/>
    </source>
</evidence>
<dbReference type="AlphaFoldDB" id="A0A2S8SPG3"/>